<evidence type="ECO:0000313" key="2">
    <source>
        <dbReference type="EMBL" id="AAY59270.1"/>
    </source>
</evidence>
<name>A0A0H2XDJ0_BURMA</name>
<protein>
    <submittedName>
        <fullName evidence="2">Uncharacterized protein</fullName>
    </submittedName>
</protein>
<reference evidence="2 3" key="1">
    <citation type="journal article" date="2004" name="Proc. Natl. Acad. Sci. U.S.A.">
        <title>Structural flexibility in the Burkholderia mallei genome.</title>
        <authorList>
            <person name="Nierman W.C."/>
            <person name="DeShazer D."/>
            <person name="Kim H.S."/>
            <person name="Tettelin H."/>
            <person name="Nelson K.E."/>
            <person name="Feldblyum T."/>
            <person name="Ulrich R.L."/>
            <person name="Ronning C.M."/>
            <person name="Brinkac L.M."/>
            <person name="Daugherty S.C."/>
            <person name="Davidsen T.D."/>
            <person name="Deboy R.T."/>
            <person name="Dimitrov G."/>
            <person name="Dodson R.J."/>
            <person name="Durkin A.S."/>
            <person name="Gwinn M.L."/>
            <person name="Haft D.H."/>
            <person name="Khouri H."/>
            <person name="Kolonay J.F."/>
            <person name="Madupu R."/>
            <person name="Mohammoud Y."/>
            <person name="Nelson W.C."/>
            <person name="Radune D."/>
            <person name="Romero C.M."/>
            <person name="Sarria S."/>
            <person name="Selengut J."/>
            <person name="Shamblin C."/>
            <person name="Sullivan S.A."/>
            <person name="White O."/>
            <person name="Yu Y."/>
            <person name="Zafar N."/>
            <person name="Zhou L."/>
            <person name="Fraser C.M."/>
        </authorList>
    </citation>
    <scope>NUCLEOTIDE SEQUENCE [LARGE SCALE GENOMIC DNA]</scope>
    <source>
        <strain evidence="2 3">ATCC 23344</strain>
    </source>
</reference>
<organism evidence="2 3">
    <name type="scientific">Burkholderia mallei (strain ATCC 23344)</name>
    <dbReference type="NCBI Taxonomy" id="243160"/>
    <lineage>
        <taxon>Bacteria</taxon>
        <taxon>Pseudomonadati</taxon>
        <taxon>Pseudomonadota</taxon>
        <taxon>Betaproteobacteria</taxon>
        <taxon>Burkholderiales</taxon>
        <taxon>Burkholderiaceae</taxon>
        <taxon>Burkholderia</taxon>
        <taxon>pseudomallei group</taxon>
    </lineage>
</organism>
<accession>A0A0H2XDJ0</accession>
<dbReference type="KEGG" id="bma:BMAA0854"/>
<feature type="region of interest" description="Disordered" evidence="1">
    <location>
        <begin position="1"/>
        <end position="30"/>
    </location>
</feature>
<keyword evidence="3" id="KW-1185">Reference proteome</keyword>
<sequence>MQQRGGAGGEREAAPSAAAREIRIRHVASP</sequence>
<gene>
    <name evidence="2" type="ordered locus">BMAA0854</name>
</gene>
<dbReference type="EMBL" id="CP000011">
    <property type="protein sequence ID" value="AAY59270.1"/>
    <property type="molecule type" value="Genomic_DNA"/>
</dbReference>
<proteinExistence type="predicted"/>
<dbReference type="Proteomes" id="UP000006693">
    <property type="component" value="Chromosome 2"/>
</dbReference>
<evidence type="ECO:0000256" key="1">
    <source>
        <dbReference type="SAM" id="MobiDB-lite"/>
    </source>
</evidence>
<evidence type="ECO:0000313" key="3">
    <source>
        <dbReference type="Proteomes" id="UP000006693"/>
    </source>
</evidence>
<dbReference type="HOGENOM" id="CLU_3402536_0_0_4"/>
<dbReference type="AlphaFoldDB" id="A0A0H2XDJ0"/>